<evidence type="ECO:0000259" key="1">
    <source>
        <dbReference type="PROSITE" id="PS50983"/>
    </source>
</evidence>
<organism evidence="3 4">
    <name type="scientific">Mariniphaga sediminis</name>
    <dbReference type="NCBI Taxonomy" id="1628158"/>
    <lineage>
        <taxon>Bacteria</taxon>
        <taxon>Pseudomonadati</taxon>
        <taxon>Bacteroidota</taxon>
        <taxon>Bacteroidia</taxon>
        <taxon>Marinilabiliales</taxon>
        <taxon>Prolixibacteraceae</taxon>
        <taxon>Mariniphaga</taxon>
    </lineage>
</organism>
<evidence type="ECO:0000313" key="4">
    <source>
        <dbReference type="Proteomes" id="UP000266441"/>
    </source>
</evidence>
<dbReference type="GO" id="GO:0071281">
    <property type="term" value="P:cellular response to iron ion"/>
    <property type="evidence" value="ECO:0007669"/>
    <property type="project" value="TreeGrafter"/>
</dbReference>
<dbReference type="CDD" id="cd01141">
    <property type="entry name" value="TroA_d"/>
    <property type="match status" value="1"/>
</dbReference>
<dbReference type="PANTHER" id="PTHR30535:SF34">
    <property type="entry name" value="MOLYBDATE-BINDING PROTEIN MOLA"/>
    <property type="match status" value="1"/>
</dbReference>
<feature type="domain" description="Fe/B12 periplasmic-binding" evidence="1">
    <location>
        <begin position="89"/>
        <end position="362"/>
    </location>
</feature>
<dbReference type="EMBL" id="QWET01000002">
    <property type="protein sequence ID" value="RIH66523.1"/>
    <property type="molecule type" value="Genomic_DNA"/>
</dbReference>
<evidence type="ECO:0000313" key="2">
    <source>
        <dbReference type="EMBL" id="RIH64244.1"/>
    </source>
</evidence>
<dbReference type="AlphaFoldDB" id="A0A399D522"/>
<dbReference type="RefSeq" id="WP_119348397.1">
    <property type="nucleotide sequence ID" value="NZ_QWET01000002.1"/>
</dbReference>
<accession>A0A399D522</accession>
<proteinExistence type="predicted"/>
<dbReference type="PROSITE" id="PS50983">
    <property type="entry name" value="FE_B12_PBP"/>
    <property type="match status" value="1"/>
</dbReference>
<dbReference type="PANTHER" id="PTHR30535">
    <property type="entry name" value="VITAMIN B12-BINDING PROTEIN"/>
    <property type="match status" value="1"/>
</dbReference>
<reference evidence="3" key="2">
    <citation type="submission" date="2018-08" db="EMBL/GenBank/DDBJ databases">
        <authorList>
            <person name="Ferrada E.E."/>
            <person name="Latorre B.A."/>
        </authorList>
    </citation>
    <scope>NUCLEOTIDE SEQUENCE</scope>
    <source>
        <strain evidence="3">SY21</strain>
    </source>
</reference>
<reference evidence="3 4" key="1">
    <citation type="journal article" date="2015" name="Int. J. Syst. Evol. Microbiol.">
        <title>Mariniphaga sediminis sp. nov., isolated from coastal sediment.</title>
        <authorList>
            <person name="Wang F.Q."/>
            <person name="Shen Q.Y."/>
            <person name="Chen G.J."/>
            <person name="Du Z.J."/>
        </authorList>
    </citation>
    <scope>NUCLEOTIDE SEQUENCE [LARGE SCALE GENOMIC DNA]</scope>
    <source>
        <strain evidence="3 4">SY21</strain>
    </source>
</reference>
<name>A0A399D522_9BACT</name>
<sequence>MNRLIFFILSLYIFTGCANPEKKPDRRVSSNQNAHGFQIEKSGELTRLTVFNPWEKAENVSFEYFLVKKTATIPDSLTGRRVIKTPVERVICLSTTHLAFLEALNETMAVSGISGRQYVSNQKIRARMDQGEVPDVGYGQNLNYELILNQKPELIMVYGIGSEVTSHTQKLEELGVPVIMVAEYLEETPLGKAEWIKFIGTLFQKEKEAEEYFRQVAEEYNRLKKLAAGKTDKPKVLVGSPYRDTWWVPGGNNYLANLIADAGGLYLGKENPSHESYVISFENALAWGNEADVWINMSNLASKEEILSVDQRFKSFSVFNEGKIYNNIKRLSNHGGNDFWESGTINPHIVLRDLITIFHPDLTEKETTYYQEIE</sequence>
<protein>
    <recommendedName>
        <fullName evidence="1">Fe/B12 periplasmic-binding domain-containing protein</fullName>
    </recommendedName>
</protein>
<comment type="caution">
    <text evidence="3">The sequence shown here is derived from an EMBL/GenBank/DDBJ whole genome shotgun (WGS) entry which is preliminary data.</text>
</comment>
<dbReference type="Gene3D" id="3.40.50.1980">
    <property type="entry name" value="Nitrogenase molybdenum iron protein domain"/>
    <property type="match status" value="2"/>
</dbReference>
<dbReference type="OrthoDB" id="9812528at2"/>
<dbReference type="InterPro" id="IPR002491">
    <property type="entry name" value="ABC_transptr_periplasmic_BD"/>
</dbReference>
<dbReference type="Proteomes" id="UP000266441">
    <property type="component" value="Unassembled WGS sequence"/>
</dbReference>
<gene>
    <name evidence="3" type="ORF">D1164_02645</name>
    <name evidence="2" type="ORF">D1164_15595</name>
</gene>
<dbReference type="PROSITE" id="PS51257">
    <property type="entry name" value="PROKAR_LIPOPROTEIN"/>
    <property type="match status" value="1"/>
</dbReference>
<dbReference type="EMBL" id="QWET01000012">
    <property type="protein sequence ID" value="RIH64244.1"/>
    <property type="molecule type" value="Genomic_DNA"/>
</dbReference>
<dbReference type="Pfam" id="PF01497">
    <property type="entry name" value="Peripla_BP_2"/>
    <property type="match status" value="1"/>
</dbReference>
<evidence type="ECO:0000313" key="3">
    <source>
        <dbReference type="EMBL" id="RIH66523.1"/>
    </source>
</evidence>
<dbReference type="InterPro" id="IPR050902">
    <property type="entry name" value="ABC_Transporter_SBP"/>
</dbReference>
<keyword evidence="4" id="KW-1185">Reference proteome</keyword>
<dbReference type="SUPFAM" id="SSF53807">
    <property type="entry name" value="Helical backbone' metal receptor"/>
    <property type="match status" value="1"/>
</dbReference>